<dbReference type="Gene3D" id="2.20.70.10">
    <property type="match status" value="1"/>
</dbReference>
<evidence type="ECO:0000313" key="6">
    <source>
        <dbReference type="RefSeq" id="XP_014667208.1"/>
    </source>
</evidence>
<dbReference type="PANTHER" id="PTHR13482">
    <property type="entry name" value="MICRORNA PROCESSOR COMPLEX SUBUNIT DGCR8"/>
    <property type="match status" value="1"/>
</dbReference>
<dbReference type="CDD" id="cd19867">
    <property type="entry name" value="DSRM_DGCR8_rpt1"/>
    <property type="match status" value="1"/>
</dbReference>
<feature type="region of interest" description="Disordered" evidence="2">
    <location>
        <begin position="221"/>
        <end position="249"/>
    </location>
</feature>
<feature type="compositionally biased region" description="Acidic residues" evidence="2">
    <location>
        <begin position="87"/>
        <end position="113"/>
    </location>
</feature>
<keyword evidence="4" id="KW-1185">Reference proteome</keyword>
<feature type="compositionally biased region" description="Basic and acidic residues" evidence="2">
    <location>
        <begin position="66"/>
        <end position="86"/>
    </location>
</feature>
<organism evidence="4 7">
    <name type="scientific">Priapulus caudatus</name>
    <name type="common">Priapulid worm</name>
    <dbReference type="NCBI Taxonomy" id="37621"/>
    <lineage>
        <taxon>Eukaryota</taxon>
        <taxon>Metazoa</taxon>
        <taxon>Ecdysozoa</taxon>
        <taxon>Scalidophora</taxon>
        <taxon>Priapulida</taxon>
        <taxon>Priapulimorpha</taxon>
        <taxon>Priapulimorphida</taxon>
        <taxon>Priapulidae</taxon>
        <taxon>Priapulus</taxon>
    </lineage>
</organism>
<dbReference type="InterPro" id="IPR014720">
    <property type="entry name" value="dsRBD_dom"/>
</dbReference>
<dbReference type="Pfam" id="PF00035">
    <property type="entry name" value="dsrm"/>
    <property type="match status" value="2"/>
</dbReference>
<reference evidence="5 6" key="1">
    <citation type="submission" date="2025-05" db="UniProtKB">
        <authorList>
            <consortium name="RefSeq"/>
        </authorList>
    </citation>
    <scope>IDENTIFICATION</scope>
</reference>
<dbReference type="CDD" id="cd19868">
    <property type="entry name" value="DSRM_DGCR8_rpt2"/>
    <property type="match status" value="1"/>
</dbReference>
<dbReference type="SMART" id="SM00358">
    <property type="entry name" value="DSRM"/>
    <property type="match status" value="2"/>
</dbReference>
<dbReference type="Gene3D" id="3.30.160.20">
    <property type="match status" value="2"/>
</dbReference>
<name>A0ABM1E4T8_PRICU</name>
<evidence type="ECO:0000313" key="8">
    <source>
        <dbReference type="RefSeq" id="XP_014667210.1"/>
    </source>
</evidence>
<dbReference type="RefSeq" id="XP_014667210.1">
    <property type="nucleotide sequence ID" value="XM_014811724.1"/>
</dbReference>
<evidence type="ECO:0000256" key="2">
    <source>
        <dbReference type="SAM" id="MobiDB-lite"/>
    </source>
</evidence>
<gene>
    <name evidence="5 6 7 8" type="primary">LOC106808839</name>
</gene>
<dbReference type="InterPro" id="IPR040375">
    <property type="entry name" value="DGCR8"/>
</dbReference>
<dbReference type="SUPFAM" id="SSF54768">
    <property type="entry name" value="dsRNA-binding domain-like"/>
    <property type="match status" value="2"/>
</dbReference>
<dbReference type="PANTHER" id="PTHR13482:SF3">
    <property type="entry name" value="MICROPROCESSOR COMPLEX SUBUNIT DGCR8"/>
    <property type="match status" value="1"/>
</dbReference>
<dbReference type="Proteomes" id="UP000695022">
    <property type="component" value="Unplaced"/>
</dbReference>
<evidence type="ECO:0000313" key="5">
    <source>
        <dbReference type="RefSeq" id="XP_014667207.1"/>
    </source>
</evidence>
<dbReference type="PROSITE" id="PS50137">
    <property type="entry name" value="DS_RBD"/>
    <property type="match status" value="1"/>
</dbReference>
<dbReference type="GeneID" id="106808839"/>
<keyword evidence="1" id="KW-0694">RNA-binding</keyword>
<proteinExistence type="predicted"/>
<dbReference type="RefSeq" id="XP_014667209.1">
    <property type="nucleotide sequence ID" value="XM_014811723.1"/>
</dbReference>
<dbReference type="RefSeq" id="XP_014667207.1">
    <property type="nucleotide sequence ID" value="XM_014811721.1"/>
</dbReference>
<evidence type="ECO:0000256" key="1">
    <source>
        <dbReference type="PROSITE-ProRule" id="PRU00266"/>
    </source>
</evidence>
<evidence type="ECO:0000313" key="4">
    <source>
        <dbReference type="Proteomes" id="UP000695022"/>
    </source>
</evidence>
<feature type="compositionally biased region" description="Polar residues" evidence="2">
    <location>
        <begin position="225"/>
        <end position="245"/>
    </location>
</feature>
<sequence length="614" mass="68388">MESSDSLPSGPPPLPPEEDCQVPPAPPSPPLPEQMSSDSCRPLDFDEGSADGEPGGIDGPPAKRVRVGDQDFFSKKADNFELHILDEADDDDDDDDLSTGELDDGSVTDGDSLDEDEIEAMLDAGMEGYEKSRSKDGGVPDHEQREKIVLKPRGQDPFNVLPEGWVEVTHNSGMPIYLHKVSRVCSVSRPYFLGPGSARKHDLPITSIPCLYYRRELEREKAVQKTESTGQQPENAENGVPQNSAPPGDEIAKLASQVKLQSAEELSIDPLVFREYCMRLFEFQNITVRRFKNWADKRKHRKILKQQSRPTLPADLKLIRCPLPADRTDMSKALRKDCVLINPTGKSTVCILHEYVQQAMRTHPKYTYKEIENSKTPFSAMVQIDDVNYGTGFGSSKKTAKIDAARVTLEILIPDMKELFIEEGNSGANSYPTKADLSYFDEVRVVDPRVNELCTKAGQVGPYLILLECLKRNNGMGDTAIACEVTNNQHQKNEFTMTVGKHSAKVTCKNKREGKQRAAQAILQKMHPLISNWGSLLRLYGKGSCKTLKEKKQKEQTITELQKANKPNMAILSKLQMEMRQLATQKEAMQTKGRFEPGDIVLPSASATLNTIDL</sequence>
<accession>A0ABM1E4T8</accession>
<feature type="domain" description="DRBM" evidence="3">
    <location>
        <begin position="347"/>
        <end position="414"/>
    </location>
</feature>
<evidence type="ECO:0000259" key="3">
    <source>
        <dbReference type="PROSITE" id="PS50137"/>
    </source>
</evidence>
<feature type="region of interest" description="Disordered" evidence="2">
    <location>
        <begin position="1"/>
        <end position="113"/>
    </location>
</feature>
<dbReference type="Gene3D" id="3.30.160.590">
    <property type="match status" value="1"/>
</dbReference>
<feature type="compositionally biased region" description="Pro residues" evidence="2">
    <location>
        <begin position="23"/>
        <end position="32"/>
    </location>
</feature>
<evidence type="ECO:0000313" key="7">
    <source>
        <dbReference type="RefSeq" id="XP_014667209.1"/>
    </source>
</evidence>
<protein>
    <submittedName>
        <fullName evidence="5 6">Microprocessor complex subunit DGCR8-like</fullName>
    </submittedName>
</protein>
<dbReference type="RefSeq" id="XP_014667208.1">
    <property type="nucleotide sequence ID" value="XM_014811722.1"/>
</dbReference>